<keyword evidence="2 10" id="KW-0285">Flavoprotein</keyword>
<keyword evidence="7 10" id="KW-0676">Redox-active center</keyword>
<feature type="binding site" evidence="8">
    <location>
        <position position="200"/>
    </location>
    <ligand>
        <name>NAD(+)</name>
        <dbReference type="ChEBI" id="CHEBI:57540"/>
    </ligand>
</feature>
<dbReference type="Gene3D" id="3.50.50.60">
    <property type="entry name" value="FAD/NAD(P)-binding domain"/>
    <property type="match status" value="2"/>
</dbReference>
<dbReference type="EMBL" id="JWJD01000001">
    <property type="protein sequence ID" value="KIH77639.1"/>
    <property type="molecule type" value="Genomic_DNA"/>
</dbReference>
<evidence type="ECO:0000256" key="4">
    <source>
        <dbReference type="ARBA" id="ARBA00022857"/>
    </source>
</evidence>
<comment type="cofactor">
    <cofactor evidence="8">
        <name>FAD</name>
        <dbReference type="ChEBI" id="CHEBI:57692"/>
    </cofactor>
    <text evidence="8">Binds 1 FAD per subunit.</text>
</comment>
<dbReference type="InterPro" id="IPR004099">
    <property type="entry name" value="Pyr_nucl-diS_OxRdtase_dimer"/>
</dbReference>
<keyword evidence="3 8" id="KW-0274">FAD</keyword>
<dbReference type="InterPro" id="IPR001100">
    <property type="entry name" value="Pyr_nuc-diS_OxRdtase"/>
</dbReference>
<dbReference type="GO" id="GO:0016668">
    <property type="term" value="F:oxidoreductase activity, acting on a sulfur group of donors, NAD(P) as acceptor"/>
    <property type="evidence" value="ECO:0007669"/>
    <property type="project" value="InterPro"/>
</dbReference>
<proteinExistence type="inferred from homology"/>
<evidence type="ECO:0000256" key="10">
    <source>
        <dbReference type="RuleBase" id="RU003691"/>
    </source>
</evidence>
<evidence type="ECO:0000256" key="9">
    <source>
        <dbReference type="PIRSR" id="PIRSR000350-4"/>
    </source>
</evidence>
<keyword evidence="8" id="KW-0547">Nucleotide-binding</keyword>
<organism evidence="13 14">
    <name type="scientific">Geoalkalibacter ferrihydriticus DSM 17813</name>
    <dbReference type="NCBI Taxonomy" id="1121915"/>
    <lineage>
        <taxon>Bacteria</taxon>
        <taxon>Pseudomonadati</taxon>
        <taxon>Thermodesulfobacteriota</taxon>
        <taxon>Desulfuromonadia</taxon>
        <taxon>Desulfuromonadales</taxon>
        <taxon>Geoalkalibacteraceae</taxon>
        <taxon>Geoalkalibacter</taxon>
    </lineage>
</organism>
<evidence type="ECO:0000313" key="13">
    <source>
        <dbReference type="EMBL" id="KIH77639.1"/>
    </source>
</evidence>
<sequence length="463" mass="49769">MNTAYDFIILGSGTTAFAAARKASVLGARVLMVEQSKLGGTCVNWGCVPSKTLIHKAKEFYAAVRSAPFGINLRAEEPDYNLLMQAKTRAVEDLRREHYQKELDADPRIEVLRGHGRFLSPRELQVGAEVLVSDKFLIATGGVPRSLRLPGLVEVGYLNSYSALNLPAFPESLLIIGGGVVAVEMGQMFARFGTRVTIVERGERLLKEFDARLVDIFAGILEDEGVELIYNFEAQEVRREGELVCLHGRTREGEGDCCLRAERIMLAVGTAPADDDIGLEEAGVARDAAGFICVDEEMRTSAPGIWAAGDVTGPPLIAPSGAREGEVAAENMLNPDAHRRIDHRTTPMAVFVDPELAAVGLSGAQARAAGKSVVETFLPLDRVAKAHVMGGRRGGFVLCADQGSGRVLGVQVLAPRAADLIHEATLAVRFGLSVQDLAETVHVYPTIADGLHLAAVENIRQRG</sequence>
<keyword evidence="8" id="KW-0520">NAD</keyword>
<dbReference type="Pfam" id="PF02852">
    <property type="entry name" value="Pyr_redox_dim"/>
    <property type="match status" value="1"/>
</dbReference>
<evidence type="ECO:0008006" key="15">
    <source>
        <dbReference type="Google" id="ProtNLM"/>
    </source>
</evidence>
<evidence type="ECO:0000256" key="5">
    <source>
        <dbReference type="ARBA" id="ARBA00023002"/>
    </source>
</evidence>
<dbReference type="InterPro" id="IPR016156">
    <property type="entry name" value="FAD/NAD-linked_Rdtase_dimer_sf"/>
</dbReference>
<evidence type="ECO:0000259" key="12">
    <source>
        <dbReference type="Pfam" id="PF07992"/>
    </source>
</evidence>
<dbReference type="GO" id="GO:0003955">
    <property type="term" value="F:NAD(P)H dehydrogenase (quinone) activity"/>
    <property type="evidence" value="ECO:0007669"/>
    <property type="project" value="TreeGrafter"/>
</dbReference>
<feature type="binding site" evidence="8">
    <location>
        <position position="310"/>
    </location>
    <ligand>
        <name>FAD</name>
        <dbReference type="ChEBI" id="CHEBI:57692"/>
    </ligand>
</feature>
<keyword evidence="6" id="KW-1015">Disulfide bond</keyword>
<reference evidence="13 14" key="1">
    <citation type="submission" date="2014-12" db="EMBL/GenBank/DDBJ databases">
        <title>Genomes of Geoalkalibacter ferrihydriticus and Geoalkalibacter subterraneus, two haloalkaliphilic metal-reducing members of the Geobacteraceae.</title>
        <authorList>
            <person name="Badalamenti J.P."/>
            <person name="Torres C.I."/>
            <person name="Krajmalnik-Brown R."/>
            <person name="Bond D.R."/>
        </authorList>
    </citation>
    <scope>NUCLEOTIDE SEQUENCE [LARGE SCALE GENOMIC DNA]</scope>
    <source>
        <strain evidence="13 14">DSM 17813</strain>
    </source>
</reference>
<dbReference type="PANTHER" id="PTHR43014">
    <property type="entry name" value="MERCURIC REDUCTASE"/>
    <property type="match status" value="1"/>
</dbReference>
<dbReference type="SUPFAM" id="SSF51905">
    <property type="entry name" value="FAD/NAD(P)-binding domain"/>
    <property type="match status" value="1"/>
</dbReference>
<dbReference type="GO" id="GO:0050660">
    <property type="term" value="F:flavin adenine dinucleotide binding"/>
    <property type="evidence" value="ECO:0007669"/>
    <property type="project" value="TreeGrafter"/>
</dbReference>
<evidence type="ECO:0000256" key="2">
    <source>
        <dbReference type="ARBA" id="ARBA00022630"/>
    </source>
</evidence>
<evidence type="ECO:0000256" key="3">
    <source>
        <dbReference type="ARBA" id="ARBA00022827"/>
    </source>
</evidence>
<feature type="domain" description="Pyridine nucleotide-disulphide oxidoreductase dimerisation" evidence="11">
    <location>
        <begin position="347"/>
        <end position="454"/>
    </location>
</feature>
<feature type="domain" description="FAD/NAD(P)-binding" evidence="12">
    <location>
        <begin position="5"/>
        <end position="318"/>
    </location>
</feature>
<feature type="binding site" evidence="8">
    <location>
        <position position="116"/>
    </location>
    <ligand>
        <name>FAD</name>
        <dbReference type="ChEBI" id="CHEBI:57692"/>
    </ligand>
</feature>
<dbReference type="Pfam" id="PF07992">
    <property type="entry name" value="Pyr_redox_2"/>
    <property type="match status" value="1"/>
</dbReference>
<dbReference type="Proteomes" id="UP000035068">
    <property type="component" value="Unassembled WGS sequence"/>
</dbReference>
<dbReference type="InterPro" id="IPR012999">
    <property type="entry name" value="Pyr_OxRdtase_I_AS"/>
</dbReference>
<dbReference type="SUPFAM" id="SSF55424">
    <property type="entry name" value="FAD/NAD-linked reductases, dimerisation (C-terminal) domain"/>
    <property type="match status" value="1"/>
</dbReference>
<name>A0A0C2DW42_9BACT</name>
<dbReference type="PROSITE" id="PS00076">
    <property type="entry name" value="PYRIDINE_REDOX_1"/>
    <property type="match status" value="1"/>
</dbReference>
<keyword evidence="5 10" id="KW-0560">Oxidoreductase</keyword>
<evidence type="ECO:0000256" key="7">
    <source>
        <dbReference type="ARBA" id="ARBA00023284"/>
    </source>
</evidence>
<dbReference type="Gene3D" id="3.30.390.30">
    <property type="match status" value="1"/>
</dbReference>
<evidence type="ECO:0000256" key="8">
    <source>
        <dbReference type="PIRSR" id="PIRSR000350-3"/>
    </source>
</evidence>
<feature type="disulfide bond" description="Redox-active" evidence="9">
    <location>
        <begin position="42"/>
        <end position="47"/>
    </location>
</feature>
<gene>
    <name evidence="13" type="ORF">GFER_02905</name>
</gene>
<dbReference type="InterPro" id="IPR023753">
    <property type="entry name" value="FAD/NAD-binding_dom"/>
</dbReference>
<feature type="binding site" evidence="8">
    <location>
        <position position="51"/>
    </location>
    <ligand>
        <name>FAD</name>
        <dbReference type="ChEBI" id="CHEBI:57692"/>
    </ligand>
</feature>
<evidence type="ECO:0000259" key="11">
    <source>
        <dbReference type="Pfam" id="PF02852"/>
    </source>
</evidence>
<keyword evidence="4" id="KW-0521">NADP</keyword>
<dbReference type="InterPro" id="IPR036188">
    <property type="entry name" value="FAD/NAD-bd_sf"/>
</dbReference>
<keyword evidence="14" id="KW-1185">Reference proteome</keyword>
<feature type="binding site" evidence="8">
    <location>
        <begin position="177"/>
        <end position="184"/>
    </location>
    <ligand>
        <name>NAD(+)</name>
        <dbReference type="ChEBI" id="CHEBI:57540"/>
    </ligand>
</feature>
<comment type="caution">
    <text evidence="13">The sequence shown here is derived from an EMBL/GenBank/DDBJ whole genome shotgun (WGS) entry which is preliminary data.</text>
</comment>
<evidence type="ECO:0000256" key="6">
    <source>
        <dbReference type="ARBA" id="ARBA00023157"/>
    </source>
</evidence>
<dbReference type="PRINTS" id="PR00368">
    <property type="entry name" value="FADPNR"/>
</dbReference>
<dbReference type="FunFam" id="3.30.390.30:FF:000001">
    <property type="entry name" value="Dihydrolipoyl dehydrogenase"/>
    <property type="match status" value="1"/>
</dbReference>
<protein>
    <recommendedName>
        <fullName evidence="15">Mercuric reductase</fullName>
    </recommendedName>
</protein>
<feature type="binding site" evidence="8">
    <location>
        <position position="269"/>
    </location>
    <ligand>
        <name>NAD(+)</name>
        <dbReference type="ChEBI" id="CHEBI:57540"/>
    </ligand>
</feature>
<dbReference type="AlphaFoldDB" id="A0A0C2DW42"/>
<evidence type="ECO:0000313" key="14">
    <source>
        <dbReference type="Proteomes" id="UP000035068"/>
    </source>
</evidence>
<accession>A0A0C2DW42</accession>
<dbReference type="PRINTS" id="PR00411">
    <property type="entry name" value="PNDRDTASEI"/>
</dbReference>
<comment type="similarity">
    <text evidence="1 10">Belongs to the class-I pyridine nucleotide-disulfide oxidoreductase family.</text>
</comment>
<evidence type="ECO:0000256" key="1">
    <source>
        <dbReference type="ARBA" id="ARBA00007532"/>
    </source>
</evidence>
<dbReference type="PIRSF" id="PIRSF000350">
    <property type="entry name" value="Mercury_reductase_MerA"/>
    <property type="match status" value="1"/>
</dbReference>
<dbReference type="RefSeq" id="WP_040095891.1">
    <property type="nucleotide sequence ID" value="NZ_JWJD01000001.1"/>
</dbReference>
<dbReference type="PANTHER" id="PTHR43014:SF4">
    <property type="entry name" value="PYRIDINE NUCLEOTIDE-DISULFIDE OXIDOREDUCTASE RCLA-RELATED"/>
    <property type="match status" value="1"/>
</dbReference>